<gene>
    <name evidence="2" type="ORF">NDU88_006027</name>
</gene>
<keyword evidence="3" id="KW-1185">Reference proteome</keyword>
<evidence type="ECO:0000313" key="3">
    <source>
        <dbReference type="Proteomes" id="UP001066276"/>
    </source>
</evidence>
<sequence>MWAGATGKRRLQCAHCEQSFVCPAVARRKSCVLTRHWPLTALTRAQTARWHRSLQLLGLAGWRPRFLHGLTESRRAPGERGVQSPCSLPEGRESVHSFQPHRICFFLPSSSKSTQLEARNDTLRHFFLQQTITKRFVLPSCFWELGQLAGAK</sequence>
<dbReference type="Proteomes" id="UP001066276">
    <property type="component" value="Chromosome 3_1"/>
</dbReference>
<dbReference type="EMBL" id="JANPWB010000005">
    <property type="protein sequence ID" value="KAJ1189278.1"/>
    <property type="molecule type" value="Genomic_DNA"/>
</dbReference>
<evidence type="ECO:0000256" key="1">
    <source>
        <dbReference type="SAM" id="MobiDB-lite"/>
    </source>
</evidence>
<name>A0AAV7UNF1_PLEWA</name>
<protein>
    <submittedName>
        <fullName evidence="2">Uncharacterized protein</fullName>
    </submittedName>
</protein>
<feature type="region of interest" description="Disordered" evidence="1">
    <location>
        <begin position="73"/>
        <end position="93"/>
    </location>
</feature>
<comment type="caution">
    <text evidence="2">The sequence shown here is derived from an EMBL/GenBank/DDBJ whole genome shotgun (WGS) entry which is preliminary data.</text>
</comment>
<evidence type="ECO:0000313" key="2">
    <source>
        <dbReference type="EMBL" id="KAJ1189278.1"/>
    </source>
</evidence>
<dbReference type="AlphaFoldDB" id="A0AAV7UNF1"/>
<accession>A0AAV7UNF1</accession>
<reference evidence="2" key="1">
    <citation type="journal article" date="2022" name="bioRxiv">
        <title>Sequencing and chromosome-scale assembly of the giantPleurodeles waltlgenome.</title>
        <authorList>
            <person name="Brown T."/>
            <person name="Elewa A."/>
            <person name="Iarovenko S."/>
            <person name="Subramanian E."/>
            <person name="Araus A.J."/>
            <person name="Petzold A."/>
            <person name="Susuki M."/>
            <person name="Suzuki K.-i.T."/>
            <person name="Hayashi T."/>
            <person name="Toyoda A."/>
            <person name="Oliveira C."/>
            <person name="Osipova E."/>
            <person name="Leigh N.D."/>
            <person name="Simon A."/>
            <person name="Yun M.H."/>
        </authorList>
    </citation>
    <scope>NUCLEOTIDE SEQUENCE</scope>
    <source>
        <strain evidence="2">20211129_DDA</strain>
        <tissue evidence="2">Liver</tissue>
    </source>
</reference>
<proteinExistence type="predicted"/>
<organism evidence="2 3">
    <name type="scientific">Pleurodeles waltl</name>
    <name type="common">Iberian ribbed newt</name>
    <dbReference type="NCBI Taxonomy" id="8319"/>
    <lineage>
        <taxon>Eukaryota</taxon>
        <taxon>Metazoa</taxon>
        <taxon>Chordata</taxon>
        <taxon>Craniata</taxon>
        <taxon>Vertebrata</taxon>
        <taxon>Euteleostomi</taxon>
        <taxon>Amphibia</taxon>
        <taxon>Batrachia</taxon>
        <taxon>Caudata</taxon>
        <taxon>Salamandroidea</taxon>
        <taxon>Salamandridae</taxon>
        <taxon>Pleurodelinae</taxon>
        <taxon>Pleurodeles</taxon>
    </lineage>
</organism>